<feature type="region of interest" description="Disordered" evidence="1">
    <location>
        <begin position="102"/>
        <end position="153"/>
    </location>
</feature>
<proteinExistence type="predicted"/>
<reference evidence="3" key="1">
    <citation type="journal article" date="2021" name="PeerJ">
        <title>Extensive microbial diversity within the chicken gut microbiome revealed by metagenomics and culture.</title>
        <authorList>
            <person name="Gilroy R."/>
            <person name="Ravi A."/>
            <person name="Getino M."/>
            <person name="Pursley I."/>
            <person name="Horton D.L."/>
            <person name="Alikhan N.F."/>
            <person name="Baker D."/>
            <person name="Gharbi K."/>
            <person name="Hall N."/>
            <person name="Watson M."/>
            <person name="Adriaenssens E.M."/>
            <person name="Foster-Nyarko E."/>
            <person name="Jarju S."/>
            <person name="Secka A."/>
            <person name="Antonio M."/>
            <person name="Oren A."/>
            <person name="Chaudhuri R.R."/>
            <person name="La Ragione R."/>
            <person name="Hildebrand F."/>
            <person name="Pallen M.J."/>
        </authorList>
    </citation>
    <scope>NUCLEOTIDE SEQUENCE</scope>
    <source>
        <strain evidence="3">CHK124-7917</strain>
    </source>
</reference>
<accession>A0A921GE92</accession>
<keyword evidence="2" id="KW-1133">Transmembrane helix</keyword>
<sequence>MRVGRNPAVLAGIGGPLALALPAPATALSLEDVVGEALSSPGASFVAGFASGAVAVGGVLGVVALVRGLSRRAAARRPAPTPSERTSASVAVPDDVPAYCPRHMRPVEGEPAAGSVPAAPTPIEEPPSAVVPRAGVEPSTDSERRGPSHAARDYEDVAENYVSRLTFRERMARRAEGVAATLRARMDAGRMAGVPVIERADGTVGDVGTSWWTASVGADSIPSSFGIAAEDDPLAIPADFSGMGRRLDAGLSRGFDAPPAGGEASHASISGRVAFVDEGAYPERRTVEELTADDDWAAALRSLDELVAAELPKRDPIVFIDSVGGADTLDEPDNLEPDTAFIPFRPPAGHPEVVDTESYVDYLIKDEFSKSSSNAVRRTSRRFLQVIEGGTQRSAHLAGSPSARPAHTPRHFSSTVAVEA</sequence>
<dbReference type="RefSeq" id="WP_274959034.1">
    <property type="nucleotide sequence ID" value="NZ_DYWQ01000081.1"/>
</dbReference>
<feature type="compositionally biased region" description="Basic and acidic residues" evidence="1">
    <location>
        <begin position="141"/>
        <end position="153"/>
    </location>
</feature>
<keyword evidence="2" id="KW-0812">Transmembrane</keyword>
<gene>
    <name evidence="3" type="ORF">K8U72_05370</name>
</gene>
<dbReference type="EMBL" id="DYWQ01000081">
    <property type="protein sequence ID" value="HJF45197.1"/>
    <property type="molecule type" value="Genomic_DNA"/>
</dbReference>
<evidence type="ECO:0000256" key="1">
    <source>
        <dbReference type="SAM" id="MobiDB-lite"/>
    </source>
</evidence>
<feature type="transmembrane region" description="Helical" evidence="2">
    <location>
        <begin position="43"/>
        <end position="66"/>
    </location>
</feature>
<feature type="compositionally biased region" description="Polar residues" evidence="1">
    <location>
        <begin position="411"/>
        <end position="420"/>
    </location>
</feature>
<dbReference type="AlphaFoldDB" id="A0A921GE92"/>
<organism evidence="3 4">
    <name type="scientific">Thermophilibacter provencensis</name>
    <dbReference type="NCBI Taxonomy" id="1852386"/>
    <lineage>
        <taxon>Bacteria</taxon>
        <taxon>Bacillati</taxon>
        <taxon>Actinomycetota</taxon>
        <taxon>Coriobacteriia</taxon>
        <taxon>Coriobacteriales</taxon>
        <taxon>Atopobiaceae</taxon>
        <taxon>Thermophilibacter</taxon>
    </lineage>
</organism>
<name>A0A921GE92_9ACTN</name>
<evidence type="ECO:0000313" key="3">
    <source>
        <dbReference type="EMBL" id="HJF45197.1"/>
    </source>
</evidence>
<protein>
    <submittedName>
        <fullName evidence="3">Uncharacterized protein</fullName>
    </submittedName>
</protein>
<feature type="region of interest" description="Disordered" evidence="1">
    <location>
        <begin position="394"/>
        <end position="420"/>
    </location>
</feature>
<evidence type="ECO:0000256" key="2">
    <source>
        <dbReference type="SAM" id="Phobius"/>
    </source>
</evidence>
<keyword evidence="2" id="KW-0472">Membrane</keyword>
<reference evidence="3" key="2">
    <citation type="submission" date="2021-09" db="EMBL/GenBank/DDBJ databases">
        <authorList>
            <person name="Gilroy R."/>
        </authorList>
    </citation>
    <scope>NUCLEOTIDE SEQUENCE</scope>
    <source>
        <strain evidence="3">CHK124-7917</strain>
    </source>
</reference>
<evidence type="ECO:0000313" key="4">
    <source>
        <dbReference type="Proteomes" id="UP000697330"/>
    </source>
</evidence>
<comment type="caution">
    <text evidence="3">The sequence shown here is derived from an EMBL/GenBank/DDBJ whole genome shotgun (WGS) entry which is preliminary data.</text>
</comment>
<dbReference type="Proteomes" id="UP000697330">
    <property type="component" value="Unassembled WGS sequence"/>
</dbReference>